<protein>
    <submittedName>
        <fullName evidence="1">Uncharacterized protein</fullName>
    </submittedName>
</protein>
<organism evidence="1 2">
    <name type="scientific">Dyella mobilis</name>
    <dbReference type="NCBI Taxonomy" id="1849582"/>
    <lineage>
        <taxon>Bacteria</taxon>
        <taxon>Pseudomonadati</taxon>
        <taxon>Pseudomonadota</taxon>
        <taxon>Gammaproteobacteria</taxon>
        <taxon>Lysobacterales</taxon>
        <taxon>Rhodanobacteraceae</taxon>
        <taxon>Dyella</taxon>
    </lineage>
</organism>
<sequence>MDDAMIHYGSTNIVARHETPCGLRFPQLHGTHFEDIACPDADATAILYPDILRAFSLAVASAPDRTRVRLAIKTSQIRGISA</sequence>
<accession>A0ABS2KBT8</accession>
<proteinExistence type="predicted"/>
<name>A0ABS2KBT8_9GAMM</name>
<dbReference type="EMBL" id="JADIKF010000034">
    <property type="protein sequence ID" value="MBM7128655.1"/>
    <property type="molecule type" value="Genomic_DNA"/>
</dbReference>
<gene>
    <name evidence="1" type="ORF">ISS99_03885</name>
</gene>
<dbReference type="RefSeq" id="WP_204630273.1">
    <property type="nucleotide sequence ID" value="NZ_BSOC01000008.1"/>
</dbReference>
<dbReference type="Proteomes" id="UP001430193">
    <property type="component" value="Unassembled WGS sequence"/>
</dbReference>
<keyword evidence="2" id="KW-1185">Reference proteome</keyword>
<evidence type="ECO:0000313" key="1">
    <source>
        <dbReference type="EMBL" id="MBM7128655.1"/>
    </source>
</evidence>
<comment type="caution">
    <text evidence="1">The sequence shown here is derived from an EMBL/GenBank/DDBJ whole genome shotgun (WGS) entry which is preliminary data.</text>
</comment>
<evidence type="ECO:0000313" key="2">
    <source>
        <dbReference type="Proteomes" id="UP001430193"/>
    </source>
</evidence>
<reference evidence="1" key="1">
    <citation type="submission" date="2020-10" db="EMBL/GenBank/DDBJ databases">
        <title>Phylogeny of dyella-like bacteria.</title>
        <authorList>
            <person name="Fu J."/>
        </authorList>
    </citation>
    <scope>NUCLEOTIDE SEQUENCE</scope>
    <source>
        <strain evidence="1">DHON07</strain>
    </source>
</reference>